<dbReference type="KEGG" id="mgm:Mmc1_0495"/>
<dbReference type="SUPFAM" id="SSF53335">
    <property type="entry name" value="S-adenosyl-L-methionine-dependent methyltransferases"/>
    <property type="match status" value="1"/>
</dbReference>
<dbReference type="AlphaFoldDB" id="A0L4X7"/>
<evidence type="ECO:0000259" key="4">
    <source>
        <dbReference type="Pfam" id="PF08242"/>
    </source>
</evidence>
<dbReference type="STRING" id="156889.Mmc1_0495"/>
<name>A0L4X7_MAGMM</name>
<dbReference type="InterPro" id="IPR029063">
    <property type="entry name" value="SAM-dependent_MTases_sf"/>
</dbReference>
<organism evidence="5 6">
    <name type="scientific">Magnetococcus marinus (strain ATCC BAA-1437 / JCM 17883 / MC-1)</name>
    <dbReference type="NCBI Taxonomy" id="156889"/>
    <lineage>
        <taxon>Bacteria</taxon>
        <taxon>Pseudomonadati</taxon>
        <taxon>Pseudomonadota</taxon>
        <taxon>Magnetococcia</taxon>
        <taxon>Magnetococcales</taxon>
        <taxon>Magnetococcaceae</taxon>
        <taxon>Magnetococcus</taxon>
    </lineage>
</organism>
<dbReference type="InterPro" id="IPR013217">
    <property type="entry name" value="Methyltransf_12"/>
</dbReference>
<sequence length="273" mass="31082">MSSHQQDIQQGERFKFGENWSLFLSLVDEERIQSAEHSLQQLLGITDLTDKRFLDIGSGSGLFSLAARRLGAQVVSFDFDPHSVACTTELRRRYFCDDAHWQVMEGSVLDPAFMEGLATFDVVYSWGVLHHTGQMWQAIDYASQRVAAGGLLSLAIYNHQGVRSALWKKIKRFYCRGRLAALLVKFLCYPYYFTKTLAKGVLLHGGNPIGAFLDKSNRGMSELRAWDDWLGGYPFEVAKPEEIFHFLKARHFSLENLTTLNGHGCNEFLFIKR</sequence>
<keyword evidence="2 5" id="KW-0808">Transferase</keyword>
<dbReference type="EMBL" id="CP000471">
    <property type="protein sequence ID" value="ABK43020.1"/>
    <property type="molecule type" value="Genomic_DNA"/>
</dbReference>
<dbReference type="CDD" id="cd02440">
    <property type="entry name" value="AdoMet_MTases"/>
    <property type="match status" value="1"/>
</dbReference>
<dbReference type="PANTHER" id="PTHR43464:SF19">
    <property type="entry name" value="UBIQUINONE BIOSYNTHESIS O-METHYLTRANSFERASE, MITOCHONDRIAL"/>
    <property type="match status" value="1"/>
</dbReference>
<dbReference type="OrthoDB" id="3206826at2"/>
<proteinExistence type="predicted"/>
<dbReference type="GO" id="GO:0008168">
    <property type="term" value="F:methyltransferase activity"/>
    <property type="evidence" value="ECO:0007669"/>
    <property type="project" value="UniProtKB-KW"/>
</dbReference>
<evidence type="ECO:0000256" key="3">
    <source>
        <dbReference type="ARBA" id="ARBA00022691"/>
    </source>
</evidence>
<reference evidence="5 6" key="2">
    <citation type="journal article" date="2012" name="Int. J. Syst. Evol. Microbiol.">
        <title>Magnetococcus marinus gen. nov., sp. nov., a marine, magnetotactic bacterium that represents a novel lineage (Magnetococcaceae fam. nov.; Magnetococcales ord. nov.) at the base of the Alphaproteobacteria.</title>
        <authorList>
            <person name="Bazylinski D.A."/>
            <person name="Williams T.J."/>
            <person name="Lefevre C.T."/>
            <person name="Berg R.J."/>
            <person name="Zhang C.L."/>
            <person name="Bowser S.S."/>
            <person name="Dean A.J."/>
            <person name="Beveridge T.J."/>
        </authorList>
    </citation>
    <scope>NUCLEOTIDE SEQUENCE [LARGE SCALE GENOMIC DNA]</scope>
    <source>
        <strain evidence="6">ATCC BAA-1437 / JCM 17883 / MC-1</strain>
    </source>
</reference>
<evidence type="ECO:0000313" key="5">
    <source>
        <dbReference type="EMBL" id="ABK43020.1"/>
    </source>
</evidence>
<keyword evidence="1 5" id="KW-0489">Methyltransferase</keyword>
<dbReference type="Gene3D" id="3.40.50.150">
    <property type="entry name" value="Vaccinia Virus protein VP39"/>
    <property type="match status" value="1"/>
</dbReference>
<keyword evidence="6" id="KW-1185">Reference proteome</keyword>
<feature type="domain" description="Methyltransferase type 12" evidence="4">
    <location>
        <begin position="54"/>
        <end position="152"/>
    </location>
</feature>
<protein>
    <submittedName>
        <fullName evidence="5">Methyltransferase type 12</fullName>
    </submittedName>
</protein>
<accession>A0L4X7</accession>
<dbReference type="Proteomes" id="UP000002586">
    <property type="component" value="Chromosome"/>
</dbReference>
<reference evidence="6" key="1">
    <citation type="journal article" date="2009" name="Appl. Environ. Microbiol.">
        <title>Complete genome sequence of the chemolithoautotrophic marine magnetotactic coccus strain MC-1.</title>
        <authorList>
            <person name="Schubbe S."/>
            <person name="Williams T.J."/>
            <person name="Xie G."/>
            <person name="Kiss H.E."/>
            <person name="Brettin T.S."/>
            <person name="Martinez D."/>
            <person name="Ross C.A."/>
            <person name="Schuler D."/>
            <person name="Cox B.L."/>
            <person name="Nealson K.H."/>
            <person name="Bazylinski D.A."/>
        </authorList>
    </citation>
    <scope>NUCLEOTIDE SEQUENCE [LARGE SCALE GENOMIC DNA]</scope>
    <source>
        <strain evidence="6">ATCC BAA-1437 / JCM 17883 / MC-1</strain>
    </source>
</reference>
<evidence type="ECO:0000313" key="6">
    <source>
        <dbReference type="Proteomes" id="UP000002586"/>
    </source>
</evidence>
<dbReference type="RefSeq" id="WP_011712187.1">
    <property type="nucleotide sequence ID" value="NC_008576.1"/>
</dbReference>
<dbReference type="eggNOG" id="COG2264">
    <property type="taxonomic scope" value="Bacteria"/>
</dbReference>
<evidence type="ECO:0000256" key="2">
    <source>
        <dbReference type="ARBA" id="ARBA00022679"/>
    </source>
</evidence>
<evidence type="ECO:0000256" key="1">
    <source>
        <dbReference type="ARBA" id="ARBA00022603"/>
    </source>
</evidence>
<keyword evidence="3" id="KW-0949">S-adenosyl-L-methionine</keyword>
<dbReference type="HOGENOM" id="CLU_057664_0_0_5"/>
<dbReference type="GO" id="GO:0032259">
    <property type="term" value="P:methylation"/>
    <property type="evidence" value="ECO:0007669"/>
    <property type="project" value="UniProtKB-KW"/>
</dbReference>
<dbReference type="Pfam" id="PF08242">
    <property type="entry name" value="Methyltransf_12"/>
    <property type="match status" value="1"/>
</dbReference>
<gene>
    <name evidence="5" type="ordered locus">Mmc1_0495</name>
</gene>
<dbReference type="PANTHER" id="PTHR43464">
    <property type="entry name" value="METHYLTRANSFERASE"/>
    <property type="match status" value="1"/>
</dbReference>